<reference evidence="2" key="1">
    <citation type="submission" date="2016-10" db="EMBL/GenBank/DDBJ databases">
        <authorList>
            <person name="Varghese N."/>
            <person name="Submissions S."/>
        </authorList>
    </citation>
    <scope>NUCLEOTIDE SEQUENCE [LARGE SCALE GENOMIC DNA]</scope>
    <source>
        <strain evidence="2">CGMCC 1.11012</strain>
    </source>
</reference>
<dbReference type="Proteomes" id="UP000199050">
    <property type="component" value="Unassembled WGS sequence"/>
</dbReference>
<evidence type="ECO:0000313" key="2">
    <source>
        <dbReference type="Proteomes" id="UP000199050"/>
    </source>
</evidence>
<dbReference type="OrthoDB" id="2735059at2"/>
<evidence type="ECO:0008006" key="3">
    <source>
        <dbReference type="Google" id="ProtNLM"/>
    </source>
</evidence>
<accession>A0A1G9AD19</accession>
<proteinExistence type="predicted"/>
<dbReference type="STRING" id="1174501.SAMN05216192_13616"/>
<keyword evidence="2" id="KW-1185">Reference proteome</keyword>
<organism evidence="1 2">
    <name type="scientific">Paenibacillus typhae</name>
    <dbReference type="NCBI Taxonomy" id="1174501"/>
    <lineage>
        <taxon>Bacteria</taxon>
        <taxon>Bacillati</taxon>
        <taxon>Bacillota</taxon>
        <taxon>Bacilli</taxon>
        <taxon>Bacillales</taxon>
        <taxon>Paenibacillaceae</taxon>
        <taxon>Paenibacillus</taxon>
    </lineage>
</organism>
<dbReference type="EMBL" id="FNDX01000036">
    <property type="protein sequence ID" value="SDK25123.1"/>
    <property type="molecule type" value="Genomic_DNA"/>
</dbReference>
<protein>
    <recommendedName>
        <fullName evidence="3">Immunity protein 50</fullName>
    </recommendedName>
</protein>
<dbReference type="RefSeq" id="WP_090717632.1">
    <property type="nucleotide sequence ID" value="NZ_CBCSKY010000038.1"/>
</dbReference>
<sequence length="120" mass="13807">MNKYKALISDFDQAKRNFGYLTSFNLSRGTEIEGFQVTLQITLAQSTFDYGEQLSITFTGVKDLEVGQLTGLICWLYLDITDISKDQLEDIRFKVVEYENDIFSLYCSQIAFEIIGQELM</sequence>
<evidence type="ECO:0000313" key="1">
    <source>
        <dbReference type="EMBL" id="SDK25123.1"/>
    </source>
</evidence>
<gene>
    <name evidence="1" type="ORF">SAMN05216192_13616</name>
</gene>
<dbReference type="AlphaFoldDB" id="A0A1G9AD19"/>
<name>A0A1G9AD19_9BACL</name>